<keyword evidence="8" id="KW-0449">Lipoprotein</keyword>
<feature type="signal peptide" evidence="10">
    <location>
        <begin position="1"/>
        <end position="24"/>
    </location>
</feature>
<evidence type="ECO:0000256" key="3">
    <source>
        <dbReference type="ARBA" id="ARBA00022475"/>
    </source>
</evidence>
<feature type="domain" description="Trypanosome variant surface glycoprotein B-type N-terminal" evidence="11">
    <location>
        <begin position="57"/>
        <end position="279"/>
    </location>
</feature>
<dbReference type="Proteomes" id="UP000000702">
    <property type="component" value="Unassembled WGS sequence"/>
</dbReference>
<evidence type="ECO:0000256" key="8">
    <source>
        <dbReference type="ARBA" id="ARBA00023288"/>
    </source>
</evidence>
<reference evidence="12 13" key="2">
    <citation type="journal article" date="2012" name="Proc. Natl. Acad. Sci. U.S.A.">
        <title>Antigenic diversity is generated by distinct evolutionary mechanisms in African trypanosome species.</title>
        <authorList>
            <person name="Jackson A.P."/>
            <person name="Berry A."/>
            <person name="Aslett M."/>
            <person name="Allison H.C."/>
            <person name="Burton P."/>
            <person name="Vavrova-Anderson J."/>
            <person name="Brown R."/>
            <person name="Browne H."/>
            <person name="Corton N."/>
            <person name="Hauser H."/>
            <person name="Gamble J."/>
            <person name="Gilderthorp R."/>
            <person name="Marcello L."/>
            <person name="McQuillan J."/>
            <person name="Otto T.D."/>
            <person name="Quail M.A."/>
            <person name="Sanders M.J."/>
            <person name="van Tonder A."/>
            <person name="Ginger M.L."/>
            <person name="Field M.C."/>
            <person name="Barry J.D."/>
            <person name="Hertz-Fowler C."/>
            <person name="Berriman M."/>
        </authorList>
    </citation>
    <scope>NUCLEOTIDE SEQUENCE [LARGE SCALE GENOMIC DNA]</scope>
    <source>
        <strain evidence="12 13">IL3000</strain>
    </source>
</reference>
<comment type="subcellular location">
    <subcellularLocation>
        <location evidence="2">Cell membrane</location>
        <topology evidence="2">Lipid-anchor</topology>
        <topology evidence="2">GPI-anchor</topology>
    </subcellularLocation>
</comment>
<evidence type="ECO:0000256" key="7">
    <source>
        <dbReference type="ARBA" id="ARBA00023180"/>
    </source>
</evidence>
<accession>F9WGW8</accession>
<name>F9WGW8_TRYCI</name>
<evidence type="ECO:0000256" key="1">
    <source>
        <dbReference type="ARBA" id="ARBA00002523"/>
    </source>
</evidence>
<feature type="chain" id="PRO_5003390369" evidence="10">
    <location>
        <begin position="25"/>
        <end position="349"/>
    </location>
</feature>
<dbReference type="Pfam" id="PF13206">
    <property type="entry name" value="VSG_B"/>
    <property type="match status" value="1"/>
</dbReference>
<evidence type="ECO:0000259" key="11">
    <source>
        <dbReference type="Pfam" id="PF13206"/>
    </source>
</evidence>
<reference evidence="13" key="1">
    <citation type="submission" date="2011-07" db="EMBL/GenBank/DDBJ databases">
        <title>Divergent evolution of antigenic variation in African trypanosomes.</title>
        <authorList>
            <person name="Jackson A.P."/>
            <person name="Berry A."/>
            <person name="Allison H.C."/>
            <person name="Burton P."/>
            <person name="Anderson J."/>
            <person name="Aslett M."/>
            <person name="Brown R."/>
            <person name="Corton N."/>
            <person name="Harris D."/>
            <person name="Hauser H."/>
            <person name="Gamble J."/>
            <person name="Gilderthorp R."/>
            <person name="McQuillan J."/>
            <person name="Quail M.A."/>
            <person name="Sanders M."/>
            <person name="Van Tonder A."/>
            <person name="Ginger M.L."/>
            <person name="Donelson J.E."/>
            <person name="Field M.C."/>
            <person name="Barry J.D."/>
            <person name="Berriman M."/>
            <person name="Hertz-Fowler C."/>
        </authorList>
    </citation>
    <scope>NUCLEOTIDE SEQUENCE [LARGE SCALE GENOMIC DNA]</scope>
    <source>
        <strain evidence="13">IL3000</strain>
    </source>
</reference>
<evidence type="ECO:0000256" key="2">
    <source>
        <dbReference type="ARBA" id="ARBA00004609"/>
    </source>
</evidence>
<feature type="region of interest" description="Disordered" evidence="9">
    <location>
        <begin position="264"/>
        <end position="323"/>
    </location>
</feature>
<evidence type="ECO:0000256" key="10">
    <source>
        <dbReference type="SAM" id="SignalP"/>
    </source>
</evidence>
<keyword evidence="4" id="KW-0336">GPI-anchor</keyword>
<keyword evidence="7" id="KW-0325">Glycoprotein</keyword>
<sequence>MMTAIKIFVAACFCFMEVVVSINGKDHNRAQYNVLCDLLKVAVGRWGNAGESLSPPLREALERTLFGSAGGGTVETLKKELPEDYKEAEGKTSSRTAWCGKPREKDGHYDIKQVRFPGHSATHDLVCLCTAGDHGWPINSGSEKLCGKGPNELGVESKKQGWGIQGQGKDQIQATWTNVTSECLKGDGAGANLQKALEVFRNTLTLEPDSDKNGKRYLLGEGKFSDYPCSGNNQVCVMYYNTTSNAKHKPWWKDLEEAINIDEQMQKTRKEEKRKQKEIPEKKETKNQEKSQPTQEPRTAALTSAPQGSQDAEQENPENISNPIATLEETSGTFIIPPCTWFLGTFLML</sequence>
<gene>
    <name evidence="12" type="ORF">TCIL3000_0_14700</name>
</gene>
<comment type="caution">
    <text evidence="12">The sequence shown here is derived from an EMBL/GenBank/DDBJ whole genome shotgun (WGS) entry which is preliminary data.</text>
</comment>
<protein>
    <submittedName>
        <fullName evidence="12">Variant surface glycoprotein</fullName>
    </submittedName>
</protein>
<comment type="function">
    <text evidence="1">VSG forms a coat on the surface of the parasite. The trypanosome evades the immune response of the host by expressing a series of antigenically distinct VSGs from an estimated 1000 VSG genes.</text>
</comment>
<dbReference type="InterPro" id="IPR025932">
    <property type="entry name" value="Trypano_VSG_B_N_dom"/>
</dbReference>
<evidence type="ECO:0000256" key="4">
    <source>
        <dbReference type="ARBA" id="ARBA00022622"/>
    </source>
</evidence>
<evidence type="ECO:0000256" key="5">
    <source>
        <dbReference type="ARBA" id="ARBA00022729"/>
    </source>
</evidence>
<dbReference type="GO" id="GO:0005886">
    <property type="term" value="C:plasma membrane"/>
    <property type="evidence" value="ECO:0007669"/>
    <property type="project" value="UniProtKB-SubCell"/>
</dbReference>
<keyword evidence="5 10" id="KW-0732">Signal</keyword>
<dbReference type="VEuPathDB" id="TriTrypDB:TcIL3000_0_14700"/>
<dbReference type="AlphaFoldDB" id="F9WGW8"/>
<proteinExistence type="predicted"/>
<dbReference type="GO" id="GO:0098552">
    <property type="term" value="C:side of membrane"/>
    <property type="evidence" value="ECO:0007669"/>
    <property type="project" value="UniProtKB-KW"/>
</dbReference>
<feature type="compositionally biased region" description="Polar residues" evidence="9">
    <location>
        <begin position="290"/>
        <end position="323"/>
    </location>
</feature>
<organism evidence="12 13">
    <name type="scientific">Trypanosoma congolense (strain IL3000)</name>
    <dbReference type="NCBI Taxonomy" id="1068625"/>
    <lineage>
        <taxon>Eukaryota</taxon>
        <taxon>Discoba</taxon>
        <taxon>Euglenozoa</taxon>
        <taxon>Kinetoplastea</taxon>
        <taxon>Metakinetoplastina</taxon>
        <taxon>Trypanosomatida</taxon>
        <taxon>Trypanosomatidae</taxon>
        <taxon>Trypanosoma</taxon>
        <taxon>Nannomonas</taxon>
    </lineage>
</organism>
<feature type="compositionally biased region" description="Basic and acidic residues" evidence="9">
    <location>
        <begin position="80"/>
        <end position="92"/>
    </location>
</feature>
<feature type="region of interest" description="Disordered" evidence="9">
    <location>
        <begin position="80"/>
        <end position="99"/>
    </location>
</feature>
<feature type="compositionally biased region" description="Basic and acidic residues" evidence="9">
    <location>
        <begin position="264"/>
        <end position="289"/>
    </location>
</feature>
<keyword evidence="13" id="KW-1185">Reference proteome</keyword>
<evidence type="ECO:0000313" key="12">
    <source>
        <dbReference type="EMBL" id="CCD16556.1"/>
    </source>
</evidence>
<keyword evidence="3" id="KW-1003">Cell membrane</keyword>
<evidence type="ECO:0000313" key="13">
    <source>
        <dbReference type="Proteomes" id="UP000000702"/>
    </source>
</evidence>
<evidence type="ECO:0000256" key="6">
    <source>
        <dbReference type="ARBA" id="ARBA00023136"/>
    </source>
</evidence>
<dbReference type="EMBL" id="CAEQ01002339">
    <property type="protein sequence ID" value="CCD16556.1"/>
    <property type="molecule type" value="Genomic_DNA"/>
</dbReference>
<keyword evidence="6" id="KW-0472">Membrane</keyword>
<evidence type="ECO:0000256" key="9">
    <source>
        <dbReference type="SAM" id="MobiDB-lite"/>
    </source>
</evidence>